<name>A0A0N5CJD6_THECL</name>
<dbReference type="Proteomes" id="UP000276776">
    <property type="component" value="Unassembled WGS sequence"/>
</dbReference>
<reference evidence="1 2" key="2">
    <citation type="submission" date="2018-11" db="EMBL/GenBank/DDBJ databases">
        <authorList>
            <consortium name="Pathogen Informatics"/>
        </authorList>
    </citation>
    <scope>NUCLEOTIDE SEQUENCE [LARGE SCALE GENOMIC DNA]</scope>
</reference>
<keyword evidence="2" id="KW-1185">Reference proteome</keyword>
<sequence>MDFEANIVRTKLYKTLQHFVITNKFIILCRGKPIHSRQQSRFMDENGVPIPILPYAKSDENETNAWKRG</sequence>
<evidence type="ECO:0000313" key="3">
    <source>
        <dbReference type="WBParaSite" id="TCLT_0000013801-mRNA-1"/>
    </source>
</evidence>
<gene>
    <name evidence="1" type="ORF">TCLT_LOCUS139</name>
</gene>
<accession>A0A0N5CJD6</accession>
<protein>
    <submittedName>
        <fullName evidence="1 3">Uncharacterized protein</fullName>
    </submittedName>
</protein>
<evidence type="ECO:0000313" key="1">
    <source>
        <dbReference type="EMBL" id="VDM94984.1"/>
    </source>
</evidence>
<reference evidence="3" key="1">
    <citation type="submission" date="2017-02" db="UniProtKB">
        <authorList>
            <consortium name="WormBaseParasite"/>
        </authorList>
    </citation>
    <scope>IDENTIFICATION</scope>
</reference>
<organism evidence="3">
    <name type="scientific">Thelazia callipaeda</name>
    <name type="common">Oriental eyeworm</name>
    <name type="synonym">Parasitic nematode</name>
    <dbReference type="NCBI Taxonomy" id="103827"/>
    <lineage>
        <taxon>Eukaryota</taxon>
        <taxon>Metazoa</taxon>
        <taxon>Ecdysozoa</taxon>
        <taxon>Nematoda</taxon>
        <taxon>Chromadorea</taxon>
        <taxon>Rhabditida</taxon>
        <taxon>Spirurina</taxon>
        <taxon>Spiruromorpha</taxon>
        <taxon>Thelazioidea</taxon>
        <taxon>Thelaziidae</taxon>
        <taxon>Thelazia</taxon>
    </lineage>
</organism>
<dbReference type="OrthoDB" id="5864371at2759"/>
<dbReference type="EMBL" id="UYYF01000008">
    <property type="protein sequence ID" value="VDM94984.1"/>
    <property type="molecule type" value="Genomic_DNA"/>
</dbReference>
<evidence type="ECO:0000313" key="2">
    <source>
        <dbReference type="Proteomes" id="UP000276776"/>
    </source>
</evidence>
<dbReference type="AlphaFoldDB" id="A0A0N5CJD6"/>
<proteinExistence type="predicted"/>
<dbReference type="WBParaSite" id="TCLT_0000013801-mRNA-1">
    <property type="protein sequence ID" value="TCLT_0000013801-mRNA-1"/>
    <property type="gene ID" value="TCLT_0000013801"/>
</dbReference>